<dbReference type="InterPro" id="IPR019587">
    <property type="entry name" value="Polyketide_cyclase/dehydratase"/>
</dbReference>
<dbReference type="Gene3D" id="3.30.530.20">
    <property type="match status" value="1"/>
</dbReference>
<accession>A0A7Z0GKZ5</accession>
<name>A0A7Z0GKZ5_9MICC</name>
<dbReference type="EMBL" id="JACCFY010000001">
    <property type="protein sequence ID" value="NYJ76783.1"/>
    <property type="molecule type" value="Genomic_DNA"/>
</dbReference>
<reference evidence="1 2" key="1">
    <citation type="submission" date="2020-07" db="EMBL/GenBank/DDBJ databases">
        <title>Sequencing the genomes of 1000 actinobacteria strains.</title>
        <authorList>
            <person name="Klenk H.-P."/>
        </authorList>
    </citation>
    <scope>NUCLEOTIDE SEQUENCE [LARGE SCALE GENOMIC DNA]</scope>
    <source>
        <strain evidence="1 2">DSM 15475</strain>
    </source>
</reference>
<dbReference type="AlphaFoldDB" id="A0A7Z0GKZ5"/>
<dbReference type="InterPro" id="IPR023393">
    <property type="entry name" value="START-like_dom_sf"/>
</dbReference>
<dbReference type="SUPFAM" id="SSF55961">
    <property type="entry name" value="Bet v1-like"/>
    <property type="match status" value="1"/>
</dbReference>
<proteinExistence type="predicted"/>
<comment type="caution">
    <text evidence="1">The sequence shown here is derived from an EMBL/GenBank/DDBJ whole genome shotgun (WGS) entry which is preliminary data.</text>
</comment>
<evidence type="ECO:0000313" key="1">
    <source>
        <dbReference type="EMBL" id="NYJ76783.1"/>
    </source>
</evidence>
<protein>
    <submittedName>
        <fullName evidence="1">Uncharacterized protein YndB with AHSA1/START domain</fullName>
    </submittedName>
</protein>
<evidence type="ECO:0000313" key="2">
    <source>
        <dbReference type="Proteomes" id="UP000535437"/>
    </source>
</evidence>
<gene>
    <name evidence="1" type="ORF">HNR09_000194</name>
</gene>
<organism evidence="1 2">
    <name type="scientific">Nesterenkonia xinjiangensis</name>
    <dbReference type="NCBI Taxonomy" id="225327"/>
    <lineage>
        <taxon>Bacteria</taxon>
        <taxon>Bacillati</taxon>
        <taxon>Actinomycetota</taxon>
        <taxon>Actinomycetes</taxon>
        <taxon>Micrococcales</taxon>
        <taxon>Micrococcaceae</taxon>
        <taxon>Nesterenkonia</taxon>
    </lineage>
</organism>
<dbReference type="Proteomes" id="UP000535437">
    <property type="component" value="Unassembled WGS sequence"/>
</dbReference>
<keyword evidence="2" id="KW-1185">Reference proteome</keyword>
<sequence length="183" mass="19824">MSAEQRADRDGGVPGAPRECAAYGENGAEDLAYDPDHCGRVVTAHDVIDAPASAIFELIADPARQAEWDGNSNLSHAERDQRVTGVGDVFRMTLTNGKTRENHVVEFLEGELVAWKPATMGEPPAGHLWRWSLATLPSGAVEVTHTYDWSQLTDPARVERARSTSADMLAASISRLKTLAESV</sequence>
<dbReference type="RefSeq" id="WP_179540351.1">
    <property type="nucleotide sequence ID" value="NZ_BAAALL010000010.1"/>
</dbReference>
<dbReference type="Pfam" id="PF10604">
    <property type="entry name" value="Polyketide_cyc2"/>
    <property type="match status" value="1"/>
</dbReference>